<dbReference type="OrthoDB" id="6397422at2"/>
<name>A0A292YNW3_9BACL</name>
<dbReference type="RefSeq" id="WP_096181872.1">
    <property type="nucleotide sequence ID" value="NZ_BDUF01000050.1"/>
</dbReference>
<dbReference type="EMBL" id="BDUF01000050">
    <property type="protein sequence ID" value="GAX90160.1"/>
    <property type="molecule type" value="Genomic_DNA"/>
</dbReference>
<evidence type="ECO:0008006" key="3">
    <source>
        <dbReference type="Google" id="ProtNLM"/>
    </source>
</evidence>
<protein>
    <recommendedName>
        <fullName evidence="3">Uracil-DNA glycosylase-like domain-containing protein</fullName>
    </recommendedName>
</protein>
<reference evidence="2" key="1">
    <citation type="submission" date="2017-07" db="EMBL/GenBank/DDBJ databases">
        <title>Draft genome sequence of Effusibacillus lacus strain skLN1.</title>
        <authorList>
            <person name="Watanabe M."/>
            <person name="Kojima H."/>
            <person name="Fukui M."/>
        </authorList>
    </citation>
    <scope>NUCLEOTIDE SEQUENCE [LARGE SCALE GENOMIC DNA]</scope>
    <source>
        <strain evidence="2">skLN1</strain>
    </source>
</reference>
<gene>
    <name evidence="1" type="ORF">EFBL_1786</name>
</gene>
<dbReference type="Proteomes" id="UP000217785">
    <property type="component" value="Unassembled WGS sequence"/>
</dbReference>
<evidence type="ECO:0000313" key="2">
    <source>
        <dbReference type="Proteomes" id="UP000217785"/>
    </source>
</evidence>
<accession>A0A292YNW3</accession>
<dbReference type="AlphaFoldDB" id="A0A292YNW3"/>
<organism evidence="1 2">
    <name type="scientific">Effusibacillus lacus</name>
    <dbReference type="NCBI Taxonomy" id="1348429"/>
    <lineage>
        <taxon>Bacteria</taxon>
        <taxon>Bacillati</taxon>
        <taxon>Bacillota</taxon>
        <taxon>Bacilli</taxon>
        <taxon>Bacillales</taxon>
        <taxon>Alicyclobacillaceae</taxon>
        <taxon>Effusibacillus</taxon>
    </lineage>
</organism>
<comment type="caution">
    <text evidence="1">The sequence shown here is derived from an EMBL/GenBank/DDBJ whole genome shotgun (WGS) entry which is preliminary data.</text>
</comment>
<evidence type="ECO:0000313" key="1">
    <source>
        <dbReference type="EMBL" id="GAX90160.1"/>
    </source>
</evidence>
<keyword evidence="2" id="KW-1185">Reference proteome</keyword>
<sequence length="227" mass="26564">MTKTEQLEKLFREWRSRSEGGLFVEDGLLSEKDWNQSGLRVVVLLKEPSETNPNATEWKYQDFIRNRQFLEEKGTTWPNLIRWTYGILHGFPPFQEVEENLHMISNSTERFFGSVCFVNVKKTAGSTRSNDEIVYQAGINTGDLLLRQIHILEPNIVLCCGSVVFRIVKDSLENHEIPLEPKMTRGGLERIWWNDLRANIIHYHHPMAFYPKAMTYTYLMNELKSIL</sequence>
<proteinExistence type="predicted"/>